<dbReference type="OrthoDB" id="9901210at2"/>
<evidence type="ECO:0000313" key="2">
    <source>
        <dbReference type="EMBL" id="AFL90344.1"/>
    </source>
</evidence>
<dbReference type="AlphaFoldDB" id="I3ZM76"/>
<name>I3ZM76_TERRK</name>
<keyword evidence="1" id="KW-0732">Signal</keyword>
<proteinExistence type="predicted"/>
<feature type="signal peptide" evidence="1">
    <location>
        <begin position="1"/>
        <end position="18"/>
    </location>
</feature>
<accession>I3ZM76</accession>
<dbReference type="KEGG" id="trs:Terro_4137"/>
<evidence type="ECO:0000256" key="1">
    <source>
        <dbReference type="SAM" id="SignalP"/>
    </source>
</evidence>
<dbReference type="Proteomes" id="UP000006056">
    <property type="component" value="Chromosome"/>
</dbReference>
<keyword evidence="3" id="KW-1185">Reference proteome</keyword>
<protein>
    <submittedName>
        <fullName evidence="2">Uncharacterized protein</fullName>
    </submittedName>
</protein>
<gene>
    <name evidence="2" type="ordered locus">Terro_4137</name>
</gene>
<feature type="chain" id="PRO_5003684874" evidence="1">
    <location>
        <begin position="19"/>
        <end position="135"/>
    </location>
</feature>
<organism evidence="2 3">
    <name type="scientific">Terriglobus roseus (strain DSM 18391 / NRRL B-41598 / KBS 63)</name>
    <dbReference type="NCBI Taxonomy" id="926566"/>
    <lineage>
        <taxon>Bacteria</taxon>
        <taxon>Pseudomonadati</taxon>
        <taxon>Acidobacteriota</taxon>
        <taxon>Terriglobia</taxon>
        <taxon>Terriglobales</taxon>
        <taxon>Acidobacteriaceae</taxon>
        <taxon>Terriglobus</taxon>
    </lineage>
</organism>
<dbReference type="EMBL" id="CP003379">
    <property type="protein sequence ID" value="AFL90344.1"/>
    <property type="molecule type" value="Genomic_DNA"/>
</dbReference>
<sequence>MRKFFAVALLVFTLPLFAAEKIPVGSKIYIEPMDGFDTSIAAAIMKKDVPVQIVDAKEKATYVLSGTSSTEKAGWAKTIFVSPKAAAHAAVQLKTTDGTLVWAYSVDKTSAYNGEQSTAEAIAKHMKGEAVADKK</sequence>
<dbReference type="RefSeq" id="WP_014787604.1">
    <property type="nucleotide sequence ID" value="NC_018014.1"/>
</dbReference>
<reference evidence="2 3" key="1">
    <citation type="submission" date="2012-06" db="EMBL/GenBank/DDBJ databases">
        <title>Complete genome of Terriglobus roseus DSM 18391.</title>
        <authorList>
            <consortium name="US DOE Joint Genome Institute (JGI-PGF)"/>
            <person name="Lucas S."/>
            <person name="Copeland A."/>
            <person name="Lapidus A."/>
            <person name="Glavina del Rio T."/>
            <person name="Dalin E."/>
            <person name="Tice H."/>
            <person name="Bruce D."/>
            <person name="Goodwin L."/>
            <person name="Pitluck S."/>
            <person name="Peters L."/>
            <person name="Mikhailova N."/>
            <person name="Munk A.C.C."/>
            <person name="Kyrpides N."/>
            <person name="Mavromatis K."/>
            <person name="Ivanova N."/>
            <person name="Brettin T."/>
            <person name="Detter J.C."/>
            <person name="Han C."/>
            <person name="Larimer F."/>
            <person name="Land M."/>
            <person name="Hauser L."/>
            <person name="Markowitz V."/>
            <person name="Cheng J.-F."/>
            <person name="Hugenholtz P."/>
            <person name="Woyke T."/>
            <person name="Wu D."/>
            <person name="Brambilla E."/>
            <person name="Klenk H.-P."/>
            <person name="Eisen J.A."/>
        </authorList>
    </citation>
    <scope>NUCLEOTIDE SEQUENCE [LARGE SCALE GENOMIC DNA]</scope>
    <source>
        <strain evidence="3">DSM 18391 / NRRL B-41598 / KBS 63</strain>
    </source>
</reference>
<evidence type="ECO:0000313" key="3">
    <source>
        <dbReference type="Proteomes" id="UP000006056"/>
    </source>
</evidence>
<dbReference type="HOGENOM" id="CLU_1884796_0_0_0"/>